<comment type="caution">
    <text evidence="2">The sequence shown here is derived from an EMBL/GenBank/DDBJ whole genome shotgun (WGS) entry which is preliminary data.</text>
</comment>
<feature type="compositionally biased region" description="Basic and acidic residues" evidence="1">
    <location>
        <begin position="29"/>
        <end position="50"/>
    </location>
</feature>
<feature type="region of interest" description="Disordered" evidence="1">
    <location>
        <begin position="132"/>
        <end position="155"/>
    </location>
</feature>
<proteinExistence type="predicted"/>
<sequence>MTTDKNAGKASKTDPKKDSEPSGKNGGKANDDGKGKETPEKGKESSEKGADINAKTQLNTKMNTTVNVKGEQQPLSGGMVPMMVSVDNYANVKKVVGQKCPGWAAKANEKYMYTDKNVQELIKDVPGVGEEIGCKVGGKDGKDLTKTMPVRRPKHKAKIQFKLSDALQKEALKVDEMLNKMTLKDTEPSNKVKEKAKN</sequence>
<feature type="compositionally biased region" description="Basic and acidic residues" evidence="1">
    <location>
        <begin position="11"/>
        <end position="21"/>
    </location>
</feature>
<accession>A0A9Q0MFS2</accession>
<evidence type="ECO:0000256" key="1">
    <source>
        <dbReference type="SAM" id="MobiDB-lite"/>
    </source>
</evidence>
<evidence type="ECO:0000313" key="3">
    <source>
        <dbReference type="Proteomes" id="UP001142055"/>
    </source>
</evidence>
<protein>
    <submittedName>
        <fullName evidence="2">Uncharacterized protein</fullName>
    </submittedName>
</protein>
<feature type="compositionally biased region" description="Polar residues" evidence="1">
    <location>
        <begin position="54"/>
        <end position="67"/>
    </location>
</feature>
<organism evidence="2 3">
    <name type="scientific">Blomia tropicalis</name>
    <name type="common">Mite</name>
    <dbReference type="NCBI Taxonomy" id="40697"/>
    <lineage>
        <taxon>Eukaryota</taxon>
        <taxon>Metazoa</taxon>
        <taxon>Ecdysozoa</taxon>
        <taxon>Arthropoda</taxon>
        <taxon>Chelicerata</taxon>
        <taxon>Arachnida</taxon>
        <taxon>Acari</taxon>
        <taxon>Acariformes</taxon>
        <taxon>Sarcoptiformes</taxon>
        <taxon>Astigmata</taxon>
        <taxon>Glycyphagoidea</taxon>
        <taxon>Echimyopodidae</taxon>
        <taxon>Blomia</taxon>
    </lineage>
</organism>
<reference evidence="2" key="1">
    <citation type="submission" date="2022-12" db="EMBL/GenBank/DDBJ databases">
        <title>Genome assemblies of Blomia tropicalis.</title>
        <authorList>
            <person name="Cui Y."/>
        </authorList>
    </citation>
    <scope>NUCLEOTIDE SEQUENCE</scope>
    <source>
        <tissue evidence="2">Adult mites</tissue>
    </source>
</reference>
<keyword evidence="3" id="KW-1185">Reference proteome</keyword>
<dbReference type="Proteomes" id="UP001142055">
    <property type="component" value="Chromosome 1"/>
</dbReference>
<dbReference type="AlphaFoldDB" id="A0A9Q0MFS2"/>
<evidence type="ECO:0000313" key="2">
    <source>
        <dbReference type="EMBL" id="KAJ6225106.1"/>
    </source>
</evidence>
<name>A0A9Q0MFS2_BLOTA</name>
<gene>
    <name evidence="2" type="ORF">RDWZM_003651</name>
</gene>
<feature type="region of interest" description="Disordered" evidence="1">
    <location>
        <begin position="1"/>
        <end position="78"/>
    </location>
</feature>
<dbReference type="EMBL" id="JAPWDV010000001">
    <property type="protein sequence ID" value="KAJ6225106.1"/>
    <property type="molecule type" value="Genomic_DNA"/>
</dbReference>